<comment type="caution">
    <text evidence="3">The sequence shown here is derived from an EMBL/GenBank/DDBJ whole genome shotgun (WGS) entry which is preliminary data.</text>
</comment>
<feature type="region of interest" description="Disordered" evidence="1">
    <location>
        <begin position="35"/>
        <end position="61"/>
    </location>
</feature>
<dbReference type="InterPro" id="IPR000182">
    <property type="entry name" value="GNAT_dom"/>
</dbReference>
<dbReference type="EMBL" id="RSEC01000060">
    <property type="protein sequence ID" value="RSD10836.1"/>
    <property type="molecule type" value="Genomic_DNA"/>
</dbReference>
<evidence type="ECO:0000313" key="4">
    <source>
        <dbReference type="Proteomes" id="UP000267081"/>
    </source>
</evidence>
<feature type="domain" description="N-acetyltransferase" evidence="2">
    <location>
        <begin position="6"/>
        <end position="40"/>
    </location>
</feature>
<dbReference type="Gene3D" id="3.40.630.30">
    <property type="match status" value="1"/>
</dbReference>
<accession>A0A427T0S7</accession>
<dbReference type="InterPro" id="IPR016181">
    <property type="entry name" value="Acyl_CoA_acyltransferase"/>
</dbReference>
<dbReference type="GO" id="GO:0016747">
    <property type="term" value="F:acyltransferase activity, transferring groups other than amino-acyl groups"/>
    <property type="evidence" value="ECO:0007669"/>
    <property type="project" value="InterPro"/>
</dbReference>
<dbReference type="Proteomes" id="UP000267081">
    <property type="component" value="Unassembled WGS sequence"/>
</dbReference>
<dbReference type="Pfam" id="PF00583">
    <property type="entry name" value="Acetyltransf_1"/>
    <property type="match status" value="1"/>
</dbReference>
<organism evidence="3 4">
    <name type="scientific">Amycolatopsis eburnea</name>
    <dbReference type="NCBI Taxonomy" id="2267691"/>
    <lineage>
        <taxon>Bacteria</taxon>
        <taxon>Bacillati</taxon>
        <taxon>Actinomycetota</taxon>
        <taxon>Actinomycetes</taxon>
        <taxon>Pseudonocardiales</taxon>
        <taxon>Pseudonocardiaceae</taxon>
        <taxon>Amycolatopsis</taxon>
    </lineage>
</organism>
<evidence type="ECO:0000259" key="2">
    <source>
        <dbReference type="Pfam" id="PF00583"/>
    </source>
</evidence>
<keyword evidence="4" id="KW-1185">Reference proteome</keyword>
<gene>
    <name evidence="3" type="ORF">EIY87_35600</name>
</gene>
<proteinExistence type="predicted"/>
<protein>
    <submittedName>
        <fullName evidence="3">N-acetyltransferase</fullName>
    </submittedName>
</protein>
<dbReference type="AlphaFoldDB" id="A0A427T0S7"/>
<reference evidence="3 4" key="1">
    <citation type="submission" date="2018-12" db="EMBL/GenBank/DDBJ databases">
        <title>Amycolatopsis eburnea sp. nov. actinomycete associate with arbuscular mycorrhiza fungal spore.</title>
        <authorList>
            <person name="Lumyong S."/>
            <person name="Chaiya L."/>
        </authorList>
    </citation>
    <scope>NUCLEOTIDE SEQUENCE [LARGE SCALE GENOMIC DNA]</scope>
    <source>
        <strain evidence="3 4">GLM-1</strain>
    </source>
</reference>
<dbReference type="CDD" id="cd04301">
    <property type="entry name" value="NAT_SF"/>
    <property type="match status" value="1"/>
</dbReference>
<evidence type="ECO:0000256" key="1">
    <source>
        <dbReference type="SAM" id="MobiDB-lite"/>
    </source>
</evidence>
<sequence>MATGCSISPSWSTPTDHLLLDNVAVDPRFHGRGVGTKLLASHRPGRGPRATEHEPVAVSAR</sequence>
<name>A0A427T0S7_9PSEU</name>
<evidence type="ECO:0000313" key="3">
    <source>
        <dbReference type="EMBL" id="RSD10836.1"/>
    </source>
</evidence>
<dbReference type="SUPFAM" id="SSF55729">
    <property type="entry name" value="Acyl-CoA N-acyltransferases (Nat)"/>
    <property type="match status" value="1"/>
</dbReference>
<keyword evidence="3" id="KW-0808">Transferase</keyword>